<proteinExistence type="predicted"/>
<dbReference type="Proteomes" id="UP001429984">
    <property type="component" value="Unassembled WGS sequence"/>
</dbReference>
<keyword evidence="4" id="KW-1185">Reference proteome</keyword>
<organism evidence="3 4">
    <name type="scientific">Lysobacter niastensis</name>
    <dbReference type="NCBI Taxonomy" id="380629"/>
    <lineage>
        <taxon>Bacteria</taxon>
        <taxon>Pseudomonadati</taxon>
        <taxon>Pseudomonadota</taxon>
        <taxon>Gammaproteobacteria</taxon>
        <taxon>Lysobacterales</taxon>
        <taxon>Lysobacteraceae</taxon>
        <taxon>Lysobacter</taxon>
    </lineage>
</organism>
<dbReference type="InterPro" id="IPR014347">
    <property type="entry name" value="Tautomerase/MIF_sf"/>
</dbReference>
<protein>
    <submittedName>
        <fullName evidence="3">Tautomerase family protein</fullName>
    </submittedName>
</protein>
<evidence type="ECO:0000259" key="2">
    <source>
        <dbReference type="Pfam" id="PF01361"/>
    </source>
</evidence>
<dbReference type="SUPFAM" id="SSF55331">
    <property type="entry name" value="Tautomerase/MIF"/>
    <property type="match status" value="1"/>
</dbReference>
<sequence>MPLIQCHIAKGLSPEKKRKLVDDLVEATHRTLGADRKVVAVIVHEHEKANIRELDLHEPPTA</sequence>
<evidence type="ECO:0000256" key="1">
    <source>
        <dbReference type="ARBA" id="ARBA00023235"/>
    </source>
</evidence>
<name>A0ABS0B7S5_9GAMM</name>
<reference evidence="3 4" key="1">
    <citation type="submission" date="2020-11" db="EMBL/GenBank/DDBJ databases">
        <title>Draft Genome Sequence and Secondary Metabolite Biosynthetic Potential of the Lysobacter niastensis Type strain DSM 18481.</title>
        <authorList>
            <person name="Turrini P."/>
            <person name="Artuso I."/>
            <person name="Tescari M."/>
            <person name="Lugli G.A."/>
            <person name="Frangipani E."/>
            <person name="Ventura M."/>
            <person name="Visca P."/>
        </authorList>
    </citation>
    <scope>NUCLEOTIDE SEQUENCE [LARGE SCALE GENOMIC DNA]</scope>
    <source>
        <strain evidence="3 4">DSM 18481</strain>
    </source>
</reference>
<evidence type="ECO:0000313" key="3">
    <source>
        <dbReference type="EMBL" id="MBF6025078.1"/>
    </source>
</evidence>
<dbReference type="Pfam" id="PF01361">
    <property type="entry name" value="Tautomerase"/>
    <property type="match status" value="1"/>
</dbReference>
<dbReference type="InterPro" id="IPR004370">
    <property type="entry name" value="4-OT-like_dom"/>
</dbReference>
<keyword evidence="1" id="KW-0413">Isomerase</keyword>
<comment type="caution">
    <text evidence="3">The sequence shown here is derived from an EMBL/GenBank/DDBJ whole genome shotgun (WGS) entry which is preliminary data.</text>
</comment>
<evidence type="ECO:0000313" key="4">
    <source>
        <dbReference type="Proteomes" id="UP001429984"/>
    </source>
</evidence>
<dbReference type="RefSeq" id="WP_194931686.1">
    <property type="nucleotide sequence ID" value="NZ_JADLZT010000007.1"/>
</dbReference>
<gene>
    <name evidence="3" type="ORF">IU514_13685</name>
</gene>
<accession>A0ABS0B7S5</accession>
<dbReference type="EMBL" id="JADLZT010000007">
    <property type="protein sequence ID" value="MBF6025078.1"/>
    <property type="molecule type" value="Genomic_DNA"/>
</dbReference>
<dbReference type="Gene3D" id="3.30.429.10">
    <property type="entry name" value="Macrophage Migration Inhibitory Factor"/>
    <property type="match status" value="1"/>
</dbReference>
<feature type="domain" description="4-oxalocrotonate tautomerase-like" evidence="2">
    <location>
        <begin position="2"/>
        <end position="50"/>
    </location>
</feature>